<feature type="domain" description="VWFA" evidence="2">
    <location>
        <begin position="458"/>
        <end position="644"/>
    </location>
</feature>
<reference evidence="3 4" key="1">
    <citation type="submission" date="2019-03" db="EMBL/GenBank/DDBJ databases">
        <title>Paracraurococcus aquatilis NE82 genome sequence.</title>
        <authorList>
            <person name="Zhao Y."/>
            <person name="Du Z."/>
        </authorList>
    </citation>
    <scope>NUCLEOTIDE SEQUENCE [LARGE SCALE GENOMIC DNA]</scope>
    <source>
        <strain evidence="3 4">NE82</strain>
    </source>
</reference>
<dbReference type="PANTHER" id="PTHR41248">
    <property type="entry name" value="NORD PROTEIN"/>
    <property type="match status" value="1"/>
</dbReference>
<name>A0A4R4D3A9_9PROT</name>
<dbReference type="Proteomes" id="UP000295023">
    <property type="component" value="Unassembled WGS sequence"/>
</dbReference>
<keyword evidence="4" id="KW-1185">Reference proteome</keyword>
<dbReference type="PANTHER" id="PTHR41248:SF1">
    <property type="entry name" value="NORD PROTEIN"/>
    <property type="match status" value="1"/>
</dbReference>
<dbReference type="InterPro" id="IPR051928">
    <property type="entry name" value="NorD/CobT"/>
</dbReference>
<comment type="caution">
    <text evidence="3">The sequence shown here is derived from an EMBL/GenBank/DDBJ whole genome shotgun (WGS) entry which is preliminary data.</text>
</comment>
<protein>
    <submittedName>
        <fullName evidence="3">VWA domain-containing protein</fullName>
    </submittedName>
</protein>
<dbReference type="InterPro" id="IPR036465">
    <property type="entry name" value="vWFA_dom_sf"/>
</dbReference>
<dbReference type="InterPro" id="IPR002035">
    <property type="entry name" value="VWF_A"/>
</dbReference>
<dbReference type="Pfam" id="PF00092">
    <property type="entry name" value="VWA"/>
    <property type="match status" value="1"/>
</dbReference>
<feature type="region of interest" description="Disordered" evidence="1">
    <location>
        <begin position="236"/>
        <end position="274"/>
    </location>
</feature>
<dbReference type="EMBL" id="SKBM01000062">
    <property type="protein sequence ID" value="TCZ50975.1"/>
    <property type="molecule type" value="Genomic_DNA"/>
</dbReference>
<evidence type="ECO:0000256" key="1">
    <source>
        <dbReference type="SAM" id="MobiDB-lite"/>
    </source>
</evidence>
<organism evidence="3 4">
    <name type="scientific">Roseicella aquatilis</name>
    <dbReference type="NCBI Taxonomy" id="2527868"/>
    <lineage>
        <taxon>Bacteria</taxon>
        <taxon>Pseudomonadati</taxon>
        <taxon>Pseudomonadota</taxon>
        <taxon>Alphaproteobacteria</taxon>
        <taxon>Acetobacterales</taxon>
        <taxon>Roseomonadaceae</taxon>
        <taxon>Roseicella</taxon>
    </lineage>
</organism>
<sequence>MPWVFEPEETIGQHWHRLVGGASSWPHHPEAAVRLAEVRGRLGVMFRALGGAGGVQIAAGDATVSGHRLGLRARLGLGAAEKLDIARFDGATLHLPPVLDLLPEQAGNEALYEWLAVWFAHAPQPPPVRPADPLQADAARLRAARAQTARLLAELPGLSRLHRDLAGALLRARPLRRLSGDEAAMEAAVRSALGDPGTPPPLATVLLDPAASLGGLRAGRGYRPFLPVPLWGEVEEPPPAAARRGTEQPEGSGAAAEAGTRRRRARRRDSDQASRRDPLLLNRFETILGLAEMMNLARAVEDDDEAGAKQAAEDLDEIGIGEQQRHAATRLKMELDLPSAAAEEAPLPAAPESFTYPEWDHRGGRYRPAHCRVIAEPAPESPAPGEDWAPDEAARRRIRRVRRQFEALRPRRQILHGQPDGEELDLSALVRSLTDRRAGAPGTDRVYSAARMQQRDLSVLVLVDVSLSTDSWVSDRRVLDVEKEALLALAAGLDACGDEHAVLTFTSRRREAVWLRTVKDFEERLDTPVIRRIRALRPGHYTRMGAAVRHAARRLAERPQGHRLLLLLTDGKPNDADHYEGRYAVEDTRMAIREARRAGCKVFGITVDREARDYFPYLFGPGAYAIFPDISRLPAALPAIYRQVTG</sequence>
<accession>A0A4R4D3A9</accession>
<dbReference type="AlphaFoldDB" id="A0A4R4D3A9"/>
<gene>
    <name evidence="3" type="ORF">EXY23_27190</name>
</gene>
<dbReference type="SUPFAM" id="SSF53300">
    <property type="entry name" value="vWA-like"/>
    <property type="match status" value="1"/>
</dbReference>
<evidence type="ECO:0000313" key="4">
    <source>
        <dbReference type="Proteomes" id="UP000295023"/>
    </source>
</evidence>
<dbReference type="SMART" id="SM00327">
    <property type="entry name" value="VWA"/>
    <property type="match status" value="1"/>
</dbReference>
<dbReference type="RefSeq" id="WP_132297759.1">
    <property type="nucleotide sequence ID" value="NZ_SKBM01000062.1"/>
</dbReference>
<proteinExistence type="predicted"/>
<dbReference type="OrthoDB" id="9758211at2"/>
<dbReference type="CDD" id="cd01454">
    <property type="entry name" value="vWA_norD_type"/>
    <property type="match status" value="1"/>
</dbReference>
<dbReference type="Gene3D" id="3.40.50.410">
    <property type="entry name" value="von Willebrand factor, type A domain"/>
    <property type="match status" value="1"/>
</dbReference>
<evidence type="ECO:0000259" key="2">
    <source>
        <dbReference type="PROSITE" id="PS50234"/>
    </source>
</evidence>
<dbReference type="PROSITE" id="PS50234">
    <property type="entry name" value="VWFA"/>
    <property type="match status" value="1"/>
</dbReference>
<evidence type="ECO:0000313" key="3">
    <source>
        <dbReference type="EMBL" id="TCZ50975.1"/>
    </source>
</evidence>